<dbReference type="InterPro" id="IPR051681">
    <property type="entry name" value="Ser/Thr_Kinases-Pseudokinases"/>
</dbReference>
<name>A0A165EI64_9BASI</name>
<keyword evidence="3" id="KW-0418">Kinase</keyword>
<evidence type="ECO:0000313" key="3">
    <source>
        <dbReference type="EMBL" id="KZT54917.1"/>
    </source>
</evidence>
<dbReference type="GO" id="GO:0005524">
    <property type="term" value="F:ATP binding"/>
    <property type="evidence" value="ECO:0007669"/>
    <property type="project" value="InterPro"/>
</dbReference>
<keyword evidence="4" id="KW-1185">Reference proteome</keyword>
<accession>A0A165EI64</accession>
<dbReference type="InterPro" id="IPR001245">
    <property type="entry name" value="Ser-Thr/Tyr_kinase_cat_dom"/>
</dbReference>
<dbReference type="PANTHER" id="PTHR44329:SF214">
    <property type="entry name" value="PROTEIN KINASE DOMAIN-CONTAINING PROTEIN"/>
    <property type="match status" value="1"/>
</dbReference>
<dbReference type="EMBL" id="KV424004">
    <property type="protein sequence ID" value="KZT54917.1"/>
    <property type="molecule type" value="Genomic_DNA"/>
</dbReference>
<dbReference type="Proteomes" id="UP000076842">
    <property type="component" value="Unassembled WGS sequence"/>
</dbReference>
<dbReference type="InterPro" id="IPR011009">
    <property type="entry name" value="Kinase-like_dom_sf"/>
</dbReference>
<dbReference type="SUPFAM" id="SSF56112">
    <property type="entry name" value="Protein kinase-like (PK-like)"/>
    <property type="match status" value="1"/>
</dbReference>
<organism evidence="3 4">
    <name type="scientific">Calocera cornea HHB12733</name>
    <dbReference type="NCBI Taxonomy" id="1353952"/>
    <lineage>
        <taxon>Eukaryota</taxon>
        <taxon>Fungi</taxon>
        <taxon>Dikarya</taxon>
        <taxon>Basidiomycota</taxon>
        <taxon>Agaricomycotina</taxon>
        <taxon>Dacrymycetes</taxon>
        <taxon>Dacrymycetales</taxon>
        <taxon>Dacrymycetaceae</taxon>
        <taxon>Calocera</taxon>
    </lineage>
</organism>
<feature type="domain" description="Protein kinase" evidence="2">
    <location>
        <begin position="38"/>
        <end position="320"/>
    </location>
</feature>
<dbReference type="InParanoid" id="A0A165EI64"/>
<reference evidence="3 4" key="1">
    <citation type="journal article" date="2016" name="Mol. Biol. Evol.">
        <title>Comparative Genomics of Early-Diverging Mushroom-Forming Fungi Provides Insights into the Origins of Lignocellulose Decay Capabilities.</title>
        <authorList>
            <person name="Nagy L.G."/>
            <person name="Riley R."/>
            <person name="Tritt A."/>
            <person name="Adam C."/>
            <person name="Daum C."/>
            <person name="Floudas D."/>
            <person name="Sun H."/>
            <person name="Yadav J.S."/>
            <person name="Pangilinan J."/>
            <person name="Larsson K.H."/>
            <person name="Matsuura K."/>
            <person name="Barry K."/>
            <person name="Labutti K."/>
            <person name="Kuo R."/>
            <person name="Ohm R.A."/>
            <person name="Bhattacharya S.S."/>
            <person name="Shirouzu T."/>
            <person name="Yoshinaga Y."/>
            <person name="Martin F.M."/>
            <person name="Grigoriev I.V."/>
            <person name="Hibbett D.S."/>
        </authorList>
    </citation>
    <scope>NUCLEOTIDE SEQUENCE [LARGE SCALE GENOMIC DNA]</scope>
    <source>
        <strain evidence="3 4">HHB12733</strain>
    </source>
</reference>
<dbReference type="Pfam" id="PF07714">
    <property type="entry name" value="PK_Tyr_Ser-Thr"/>
    <property type="match status" value="1"/>
</dbReference>
<feature type="region of interest" description="Disordered" evidence="1">
    <location>
        <begin position="313"/>
        <end position="332"/>
    </location>
</feature>
<dbReference type="Gene3D" id="1.10.510.10">
    <property type="entry name" value="Transferase(Phosphotransferase) domain 1"/>
    <property type="match status" value="1"/>
</dbReference>
<dbReference type="GO" id="GO:0004674">
    <property type="term" value="F:protein serine/threonine kinase activity"/>
    <property type="evidence" value="ECO:0007669"/>
    <property type="project" value="TreeGrafter"/>
</dbReference>
<dbReference type="PANTHER" id="PTHR44329">
    <property type="entry name" value="SERINE/THREONINE-PROTEIN KINASE TNNI3K-RELATED"/>
    <property type="match status" value="1"/>
</dbReference>
<sequence length="332" mass="37072">MAAILSIVLPSSKYPITTLNDLNRVQASVSNLTAFITDISSRRAATGEHGDIWKASYMGVNVALKTVGMSAWSFPEKMERNKRLMNELMTWTALKHPNILELYGVCEHEPYGLALISPWMELGNVKQYLEAHPRADRTSLVLDVARALAYMHSLEPPIVHGNLNPENVLVRSSGRACLAGFAVSGFLKDTEADLLDQFQMYPRNPRWLAPEQLYPADFGMSQFQSFSLASDSYSFGLVVYEIYADRIPLYHIGDLYMVPLAVRAGEHPAHPGPEAVRRGLCDGMWSIVQDCWRPAADRPNSDELLRRVAATDRSDTGSWMPPNEDISGDKLM</sequence>
<dbReference type="AlphaFoldDB" id="A0A165EI64"/>
<proteinExistence type="predicted"/>
<dbReference type="OrthoDB" id="4062651at2759"/>
<dbReference type="PROSITE" id="PS50011">
    <property type="entry name" value="PROTEIN_KINASE_DOM"/>
    <property type="match status" value="1"/>
</dbReference>
<dbReference type="STRING" id="1353952.A0A165EI64"/>
<evidence type="ECO:0000259" key="2">
    <source>
        <dbReference type="PROSITE" id="PS50011"/>
    </source>
</evidence>
<evidence type="ECO:0000256" key="1">
    <source>
        <dbReference type="SAM" id="MobiDB-lite"/>
    </source>
</evidence>
<gene>
    <name evidence="3" type="ORF">CALCODRAFT_472750</name>
</gene>
<keyword evidence="3" id="KW-0808">Transferase</keyword>
<protein>
    <submittedName>
        <fullName evidence="3">Kinase-like protein</fullName>
    </submittedName>
</protein>
<evidence type="ECO:0000313" key="4">
    <source>
        <dbReference type="Proteomes" id="UP000076842"/>
    </source>
</evidence>
<dbReference type="InterPro" id="IPR000719">
    <property type="entry name" value="Prot_kinase_dom"/>
</dbReference>